<feature type="compositionally biased region" description="Basic and acidic residues" evidence="1">
    <location>
        <begin position="62"/>
        <end position="71"/>
    </location>
</feature>
<organism evidence="2 3">
    <name type="scientific">Streptomyces gardneri</name>
    <dbReference type="NCBI Taxonomy" id="66892"/>
    <lineage>
        <taxon>Bacteria</taxon>
        <taxon>Bacillati</taxon>
        <taxon>Actinomycetota</taxon>
        <taxon>Actinomycetes</taxon>
        <taxon>Kitasatosporales</taxon>
        <taxon>Streptomycetaceae</taxon>
        <taxon>Streptomyces</taxon>
    </lineage>
</organism>
<feature type="region of interest" description="Disordered" evidence="1">
    <location>
        <begin position="31"/>
        <end position="84"/>
    </location>
</feature>
<comment type="caution">
    <text evidence="2">The sequence shown here is derived from an EMBL/GenBank/DDBJ whole genome shotgun (WGS) entry which is preliminary data.</text>
</comment>
<protein>
    <submittedName>
        <fullName evidence="2">Uncharacterized protein</fullName>
    </submittedName>
</protein>
<proteinExistence type="predicted"/>
<accession>A0A4Y3RJH6</accession>
<name>A0A4Y3RJH6_9ACTN</name>
<dbReference type="Proteomes" id="UP000315226">
    <property type="component" value="Unassembled WGS sequence"/>
</dbReference>
<reference evidence="2 3" key="1">
    <citation type="submission" date="2019-06" db="EMBL/GenBank/DDBJ databases">
        <title>Whole genome shotgun sequence of Streptomyces gardneri NBRC 12865.</title>
        <authorList>
            <person name="Hosoyama A."/>
            <person name="Uohara A."/>
            <person name="Ohji S."/>
            <person name="Ichikawa N."/>
        </authorList>
    </citation>
    <scope>NUCLEOTIDE SEQUENCE [LARGE SCALE GENOMIC DNA]</scope>
    <source>
        <strain evidence="2 3">NBRC 12865</strain>
    </source>
</reference>
<gene>
    <name evidence="2" type="ORF">SGA01_26830</name>
</gene>
<dbReference type="AlphaFoldDB" id="A0A4Y3RJH6"/>
<dbReference type="EMBL" id="BJMN01000015">
    <property type="protein sequence ID" value="GEB57078.1"/>
    <property type="molecule type" value="Genomic_DNA"/>
</dbReference>
<sequence>MEYRQFFGHGVIAGGHEGAVHDEYGALGKPPLRLEREHRPRWSMMRPAADPGRAGASPVRAGSHDDNDCRVEPSGVVDRQDDHL</sequence>
<evidence type="ECO:0000313" key="3">
    <source>
        <dbReference type="Proteomes" id="UP000315226"/>
    </source>
</evidence>
<evidence type="ECO:0000256" key="1">
    <source>
        <dbReference type="SAM" id="MobiDB-lite"/>
    </source>
</evidence>
<keyword evidence="3" id="KW-1185">Reference proteome</keyword>
<evidence type="ECO:0000313" key="2">
    <source>
        <dbReference type="EMBL" id="GEB57078.1"/>
    </source>
</evidence>